<sequence>MLVSSLAAQVPYSLPDERPISTVTAKPDIGCVEQECEECDRTQTSANIPASRCPARASAALSSVTDRGEGGSVRSYDGQPPPAGSRSSLLEADYGRAMKRPADDEAVLGVVGTVVYRLARREDDEALAGLDGSFTTDSVFEVTVAGGEFRIRETPVAPPVHKTFPDEDGSDDDDGDPELSRTVVAFDGDELCGFIETSFDPWNARLTICDIEVAPAWRGKGVGRTLMNHAFDCAKELGARHVWLEVTNINAPAVRAYLRMGFTFCGLDTTLYDGTASTGEQALFMSRRVR</sequence>
<dbReference type="PANTHER" id="PTHR43877:SF2">
    <property type="entry name" value="AMINOALKYLPHOSPHONATE N-ACETYLTRANSFERASE-RELATED"/>
    <property type="match status" value="1"/>
</dbReference>
<protein>
    <recommendedName>
        <fullName evidence="4">N-acetyltransferase domain-containing protein</fullName>
    </recommendedName>
</protein>
<dbReference type="EMBL" id="BJND01000025">
    <property type="protein sequence ID" value="GEC06072.1"/>
    <property type="molecule type" value="Genomic_DNA"/>
</dbReference>
<reference evidence="5 6" key="1">
    <citation type="submission" date="2019-06" db="EMBL/GenBank/DDBJ databases">
        <title>Whole genome shotgun sequence of Streptomyces spinoverrucosus NBRC 14228.</title>
        <authorList>
            <person name="Hosoyama A."/>
            <person name="Uohara A."/>
            <person name="Ohji S."/>
            <person name="Ichikawa N."/>
        </authorList>
    </citation>
    <scope>NUCLEOTIDE SEQUENCE [LARGE SCALE GENOMIC DNA]</scope>
    <source>
        <strain evidence="5 6">NBRC 14228</strain>
    </source>
</reference>
<dbReference type="AlphaFoldDB" id="A0A4Y3VG56"/>
<evidence type="ECO:0000313" key="6">
    <source>
        <dbReference type="Proteomes" id="UP000317881"/>
    </source>
</evidence>
<feature type="compositionally biased region" description="Acidic residues" evidence="3">
    <location>
        <begin position="166"/>
        <end position="177"/>
    </location>
</feature>
<organism evidence="5 6">
    <name type="scientific">Streptomyces spinoverrucosus</name>
    <dbReference type="NCBI Taxonomy" id="284043"/>
    <lineage>
        <taxon>Bacteria</taxon>
        <taxon>Bacillati</taxon>
        <taxon>Actinomycetota</taxon>
        <taxon>Actinomycetes</taxon>
        <taxon>Kitasatosporales</taxon>
        <taxon>Streptomycetaceae</taxon>
        <taxon>Streptomyces</taxon>
    </lineage>
</organism>
<evidence type="ECO:0000313" key="5">
    <source>
        <dbReference type="EMBL" id="GEC06072.1"/>
    </source>
</evidence>
<gene>
    <name evidence="5" type="ORF">SSP24_37270</name>
</gene>
<feature type="region of interest" description="Disordered" evidence="3">
    <location>
        <begin position="61"/>
        <end position="88"/>
    </location>
</feature>
<proteinExistence type="predicted"/>
<evidence type="ECO:0000256" key="3">
    <source>
        <dbReference type="SAM" id="MobiDB-lite"/>
    </source>
</evidence>
<keyword evidence="2" id="KW-0012">Acyltransferase</keyword>
<keyword evidence="1" id="KW-0808">Transferase</keyword>
<comment type="caution">
    <text evidence="5">The sequence shown here is derived from an EMBL/GenBank/DDBJ whole genome shotgun (WGS) entry which is preliminary data.</text>
</comment>
<name>A0A4Y3VG56_9ACTN</name>
<feature type="region of interest" description="Disordered" evidence="3">
    <location>
        <begin position="158"/>
        <end position="180"/>
    </location>
</feature>
<accession>A0A4Y3VG56</accession>
<dbReference type="PROSITE" id="PS51186">
    <property type="entry name" value="GNAT"/>
    <property type="match status" value="1"/>
</dbReference>
<dbReference type="CDD" id="cd04301">
    <property type="entry name" value="NAT_SF"/>
    <property type="match status" value="1"/>
</dbReference>
<dbReference type="Proteomes" id="UP000317881">
    <property type="component" value="Unassembled WGS sequence"/>
</dbReference>
<feature type="domain" description="N-acetyltransferase" evidence="4">
    <location>
        <begin position="147"/>
        <end position="290"/>
    </location>
</feature>
<dbReference type="InterPro" id="IPR000182">
    <property type="entry name" value="GNAT_dom"/>
</dbReference>
<dbReference type="InterPro" id="IPR016181">
    <property type="entry name" value="Acyl_CoA_acyltransferase"/>
</dbReference>
<dbReference type="GO" id="GO:0016747">
    <property type="term" value="F:acyltransferase activity, transferring groups other than amino-acyl groups"/>
    <property type="evidence" value="ECO:0007669"/>
    <property type="project" value="InterPro"/>
</dbReference>
<dbReference type="Pfam" id="PF00583">
    <property type="entry name" value="Acetyltransf_1"/>
    <property type="match status" value="1"/>
</dbReference>
<dbReference type="PANTHER" id="PTHR43877">
    <property type="entry name" value="AMINOALKYLPHOSPHONATE N-ACETYLTRANSFERASE-RELATED-RELATED"/>
    <property type="match status" value="1"/>
</dbReference>
<dbReference type="SUPFAM" id="SSF55729">
    <property type="entry name" value="Acyl-CoA N-acyltransferases (Nat)"/>
    <property type="match status" value="1"/>
</dbReference>
<dbReference type="Gene3D" id="3.40.630.30">
    <property type="match status" value="1"/>
</dbReference>
<evidence type="ECO:0000256" key="2">
    <source>
        <dbReference type="ARBA" id="ARBA00023315"/>
    </source>
</evidence>
<dbReference type="InterPro" id="IPR050832">
    <property type="entry name" value="Bact_Acetyltransf"/>
</dbReference>
<keyword evidence="6" id="KW-1185">Reference proteome</keyword>
<evidence type="ECO:0000256" key="1">
    <source>
        <dbReference type="ARBA" id="ARBA00022679"/>
    </source>
</evidence>
<evidence type="ECO:0000259" key="4">
    <source>
        <dbReference type="PROSITE" id="PS51186"/>
    </source>
</evidence>